<dbReference type="UniPathway" id="UPA00109">
    <property type="reaction ID" value="UER00183"/>
</dbReference>
<gene>
    <name evidence="7" type="ORF">LtaPh_0603700</name>
</gene>
<dbReference type="InterPro" id="IPR013785">
    <property type="entry name" value="Aldolase_TIM"/>
</dbReference>
<keyword evidence="5" id="KW-0456">Lyase</keyword>
<dbReference type="GO" id="GO:0004332">
    <property type="term" value="F:fructose-bisphosphate aldolase activity"/>
    <property type="evidence" value="ECO:0007669"/>
    <property type="project" value="UniProtKB-EC"/>
</dbReference>
<protein>
    <recommendedName>
        <fullName evidence="3">fructose-bisphosphate aldolase</fullName>
        <ecNumber evidence="3">4.1.2.13</ecNumber>
    </recommendedName>
</protein>
<dbReference type="Proteomes" id="UP000419144">
    <property type="component" value="Unassembled WGS sequence"/>
</dbReference>
<evidence type="ECO:0000256" key="6">
    <source>
        <dbReference type="SAM" id="MobiDB-lite"/>
    </source>
</evidence>
<keyword evidence="8" id="KW-1185">Reference proteome</keyword>
<evidence type="ECO:0000256" key="5">
    <source>
        <dbReference type="ARBA" id="ARBA00023239"/>
    </source>
</evidence>
<name>A0A640K945_LEITA</name>
<dbReference type="GO" id="GO:0005737">
    <property type="term" value="C:cytoplasm"/>
    <property type="evidence" value="ECO:0007669"/>
    <property type="project" value="UniProtKB-ARBA"/>
</dbReference>
<dbReference type="Pfam" id="PF00274">
    <property type="entry name" value="Glycolytic"/>
    <property type="match status" value="1"/>
</dbReference>
<accession>A0A640K945</accession>
<dbReference type="Gene3D" id="3.20.20.70">
    <property type="entry name" value="Aldolase class I"/>
    <property type="match status" value="1"/>
</dbReference>
<dbReference type="GO" id="GO:0006096">
    <property type="term" value="P:glycolytic process"/>
    <property type="evidence" value="ECO:0007669"/>
    <property type="project" value="UniProtKB-UniPathway"/>
</dbReference>
<dbReference type="SUPFAM" id="SSF51569">
    <property type="entry name" value="Aldolase"/>
    <property type="match status" value="1"/>
</dbReference>
<dbReference type="AlphaFoldDB" id="A0A640K945"/>
<evidence type="ECO:0000313" key="7">
    <source>
        <dbReference type="EMBL" id="GET85902.1"/>
    </source>
</evidence>
<evidence type="ECO:0000256" key="2">
    <source>
        <dbReference type="ARBA" id="ARBA00010387"/>
    </source>
</evidence>
<feature type="region of interest" description="Disordered" evidence="6">
    <location>
        <begin position="1"/>
        <end position="28"/>
    </location>
</feature>
<evidence type="ECO:0000256" key="1">
    <source>
        <dbReference type="ARBA" id="ARBA00004714"/>
    </source>
</evidence>
<dbReference type="InterPro" id="IPR000741">
    <property type="entry name" value="FBA_I"/>
</dbReference>
<feature type="compositionally biased region" description="Low complexity" evidence="6">
    <location>
        <begin position="7"/>
        <end position="21"/>
    </location>
</feature>
<organism evidence="7 8">
    <name type="scientific">Leishmania tarentolae</name>
    <name type="common">Sauroleishmania tarentolae</name>
    <dbReference type="NCBI Taxonomy" id="5689"/>
    <lineage>
        <taxon>Eukaryota</taxon>
        <taxon>Discoba</taxon>
        <taxon>Euglenozoa</taxon>
        <taxon>Kinetoplastea</taxon>
        <taxon>Metakinetoplastina</taxon>
        <taxon>Trypanosomatida</taxon>
        <taxon>Trypanosomatidae</taxon>
        <taxon>Leishmaniinae</taxon>
        <taxon>Leishmania</taxon>
        <taxon>lizard Leishmania</taxon>
    </lineage>
</organism>
<dbReference type="VEuPathDB" id="TriTrypDB:LtaPh_0603700"/>
<dbReference type="EMBL" id="BLBS01000007">
    <property type="protein sequence ID" value="GET85902.1"/>
    <property type="molecule type" value="Genomic_DNA"/>
</dbReference>
<sequence length="144" mass="15840">MRRGLETLTRMRSSSGRTSRTPCNAPSKPMGLENTLKNHRKCSVIMLETEGLSRYVGGVILRKETAKNCCSEMMFTGILWKNRMVLDMSVEGKWHPLYEGAAGEEITANMDGTWKACSTTTSSVAVSVNGATRSKSRLGTCLSR</sequence>
<reference evidence="7" key="1">
    <citation type="submission" date="2019-11" db="EMBL/GenBank/DDBJ databases">
        <title>Leishmania tarentolae CDS.</title>
        <authorList>
            <person name="Goto Y."/>
            <person name="Yamagishi J."/>
        </authorList>
    </citation>
    <scope>NUCLEOTIDE SEQUENCE [LARGE SCALE GENOMIC DNA]</scope>
    <source>
        <strain evidence="7">Parrot Tar II</strain>
    </source>
</reference>
<evidence type="ECO:0000256" key="3">
    <source>
        <dbReference type="ARBA" id="ARBA00013068"/>
    </source>
</evidence>
<evidence type="ECO:0000256" key="4">
    <source>
        <dbReference type="ARBA" id="ARBA00023152"/>
    </source>
</evidence>
<evidence type="ECO:0000313" key="8">
    <source>
        <dbReference type="Proteomes" id="UP000419144"/>
    </source>
</evidence>
<dbReference type="EC" id="4.1.2.13" evidence="3"/>
<keyword evidence="4" id="KW-0324">Glycolysis</keyword>
<comment type="pathway">
    <text evidence="1">Carbohydrate degradation; glycolysis; D-glyceraldehyde 3-phosphate and glycerone phosphate from D-glucose: step 4/4.</text>
</comment>
<comment type="caution">
    <text evidence="7">The sequence shown here is derived from an EMBL/GenBank/DDBJ whole genome shotgun (WGS) entry which is preliminary data.</text>
</comment>
<proteinExistence type="inferred from homology"/>
<comment type="similarity">
    <text evidence="2">Belongs to the class I fructose-bisphosphate aldolase family.</text>
</comment>